<evidence type="ECO:0000313" key="1">
    <source>
        <dbReference type="EMBL" id="JAH53683.1"/>
    </source>
</evidence>
<organism evidence="1">
    <name type="scientific">Anguilla anguilla</name>
    <name type="common">European freshwater eel</name>
    <name type="synonym">Muraena anguilla</name>
    <dbReference type="NCBI Taxonomy" id="7936"/>
    <lineage>
        <taxon>Eukaryota</taxon>
        <taxon>Metazoa</taxon>
        <taxon>Chordata</taxon>
        <taxon>Craniata</taxon>
        <taxon>Vertebrata</taxon>
        <taxon>Euteleostomi</taxon>
        <taxon>Actinopterygii</taxon>
        <taxon>Neopterygii</taxon>
        <taxon>Teleostei</taxon>
        <taxon>Anguilliformes</taxon>
        <taxon>Anguillidae</taxon>
        <taxon>Anguilla</taxon>
    </lineage>
</organism>
<name>A0A0E9TLQ2_ANGAN</name>
<reference evidence="1" key="1">
    <citation type="submission" date="2014-11" db="EMBL/GenBank/DDBJ databases">
        <authorList>
            <person name="Amaro Gonzalez C."/>
        </authorList>
    </citation>
    <scope>NUCLEOTIDE SEQUENCE</scope>
</reference>
<accession>A0A0E9TLQ2</accession>
<reference evidence="1" key="2">
    <citation type="journal article" date="2015" name="Fish Shellfish Immunol.">
        <title>Early steps in the European eel (Anguilla anguilla)-Vibrio vulnificus interaction in the gills: Role of the RtxA13 toxin.</title>
        <authorList>
            <person name="Callol A."/>
            <person name="Pajuelo D."/>
            <person name="Ebbesson L."/>
            <person name="Teles M."/>
            <person name="MacKenzie S."/>
            <person name="Amaro C."/>
        </authorList>
    </citation>
    <scope>NUCLEOTIDE SEQUENCE</scope>
</reference>
<dbReference type="AlphaFoldDB" id="A0A0E9TLQ2"/>
<protein>
    <submittedName>
        <fullName evidence="1">Uncharacterized protein</fullName>
    </submittedName>
</protein>
<sequence>MCRQKTKADNRVFQACRPTIIFFSEPAQRCSLLQIYSETCKCEI</sequence>
<dbReference type="EMBL" id="GBXM01054894">
    <property type="protein sequence ID" value="JAH53683.1"/>
    <property type="molecule type" value="Transcribed_RNA"/>
</dbReference>
<proteinExistence type="predicted"/>